<dbReference type="STRING" id="996166.SAMN05192554_1036"/>
<feature type="transmembrane region" description="Helical" evidence="7">
    <location>
        <begin position="77"/>
        <end position="95"/>
    </location>
</feature>
<dbReference type="EMBL" id="FNIA01000003">
    <property type="protein sequence ID" value="SDM48542.1"/>
    <property type="molecule type" value="Genomic_DNA"/>
</dbReference>
<keyword evidence="6 7" id="KW-0472">Membrane</keyword>
<feature type="transmembrane region" description="Helical" evidence="7">
    <location>
        <begin position="44"/>
        <end position="65"/>
    </location>
</feature>
<dbReference type="PANTHER" id="PTHR30269">
    <property type="entry name" value="TRANSMEMBRANE PROTEIN YFCA"/>
    <property type="match status" value="1"/>
</dbReference>
<accession>A0A1G9TLK9</accession>
<proteinExistence type="inferred from homology"/>
<feature type="transmembrane region" description="Helical" evidence="7">
    <location>
        <begin position="7"/>
        <end position="32"/>
    </location>
</feature>
<reference evidence="8 9" key="1">
    <citation type="submission" date="2016-10" db="EMBL/GenBank/DDBJ databases">
        <authorList>
            <person name="de Groot N.N."/>
        </authorList>
    </citation>
    <scope>NUCLEOTIDE SEQUENCE [LARGE SCALE GENOMIC DNA]</scope>
    <source>
        <strain evidence="9">EB21,IBRC-M 10013,KCTC 4048</strain>
    </source>
</reference>
<evidence type="ECO:0000313" key="8">
    <source>
        <dbReference type="EMBL" id="SDM48542.1"/>
    </source>
</evidence>
<keyword evidence="2" id="KW-0813">Transport</keyword>
<evidence type="ECO:0000256" key="6">
    <source>
        <dbReference type="ARBA" id="ARBA00023136"/>
    </source>
</evidence>
<sequence length="259" mass="26348">MTFDTTMVVLVLAVVGFGGVVKGLVGFGYAIASTAVLATLLDPAAAVVVMILPMLVANLSVARTLSAAGLRSCVRRFWPYVAAAAVGTVLGMLVLEDVPGRVLATGLGLFTVGYVVLKQPYATVPGIARLRAVCFTPGLPAKVGVGLASGFVFGASNAAVQVVAYLDSLDLDRETFAGVLAMILIGVSLVRVGLAWGLGLFGGGDALLLSVAAAVPGVVGVALGQRGRRYFSERAVTAGTFLLLAVIAVRLLARGLFGV</sequence>
<dbReference type="Proteomes" id="UP000199370">
    <property type="component" value="Unassembled WGS sequence"/>
</dbReference>
<dbReference type="AlphaFoldDB" id="A0A1G9TLK9"/>
<dbReference type="RefSeq" id="WP_245707600.1">
    <property type="nucleotide sequence ID" value="NZ_FNIA01000003.1"/>
</dbReference>
<protein>
    <recommendedName>
        <fullName evidence="7">Probable membrane transporter protein</fullName>
    </recommendedName>
</protein>
<dbReference type="InterPro" id="IPR002781">
    <property type="entry name" value="TM_pro_TauE-like"/>
</dbReference>
<evidence type="ECO:0000256" key="7">
    <source>
        <dbReference type="RuleBase" id="RU363041"/>
    </source>
</evidence>
<dbReference type="Pfam" id="PF01925">
    <property type="entry name" value="TauE"/>
    <property type="match status" value="1"/>
</dbReference>
<feature type="transmembrane region" description="Helical" evidence="7">
    <location>
        <begin position="178"/>
        <end position="200"/>
    </location>
</feature>
<comment type="subcellular location">
    <subcellularLocation>
        <location evidence="1 7">Cell membrane</location>
        <topology evidence="1 7">Multi-pass membrane protein</topology>
    </subcellularLocation>
</comment>
<evidence type="ECO:0000256" key="2">
    <source>
        <dbReference type="ARBA" id="ARBA00022448"/>
    </source>
</evidence>
<name>A0A1G9TLK9_9EURY</name>
<dbReference type="InterPro" id="IPR052017">
    <property type="entry name" value="TSUP"/>
</dbReference>
<keyword evidence="5 7" id="KW-1133">Transmembrane helix</keyword>
<evidence type="ECO:0000256" key="5">
    <source>
        <dbReference type="ARBA" id="ARBA00022989"/>
    </source>
</evidence>
<comment type="similarity">
    <text evidence="7">Belongs to the 4-toluene sulfonate uptake permease (TSUP) (TC 2.A.102) family.</text>
</comment>
<feature type="transmembrane region" description="Helical" evidence="7">
    <location>
        <begin position="145"/>
        <end position="166"/>
    </location>
</feature>
<keyword evidence="4 7" id="KW-0812">Transmembrane</keyword>
<keyword evidence="3 7" id="KW-1003">Cell membrane</keyword>
<dbReference type="PANTHER" id="PTHR30269:SF32">
    <property type="entry name" value="MEMBRANE TRANSPORTER PROTEIN-RELATED"/>
    <property type="match status" value="1"/>
</dbReference>
<dbReference type="GO" id="GO:0005886">
    <property type="term" value="C:plasma membrane"/>
    <property type="evidence" value="ECO:0007669"/>
    <property type="project" value="UniProtKB-SubCell"/>
</dbReference>
<organism evidence="8 9">
    <name type="scientific">Haloarchaeobius iranensis</name>
    <dbReference type="NCBI Taxonomy" id="996166"/>
    <lineage>
        <taxon>Archaea</taxon>
        <taxon>Methanobacteriati</taxon>
        <taxon>Methanobacteriota</taxon>
        <taxon>Stenosarchaea group</taxon>
        <taxon>Halobacteria</taxon>
        <taxon>Halobacteriales</taxon>
        <taxon>Halorubellaceae</taxon>
        <taxon>Haloarchaeobius</taxon>
    </lineage>
</organism>
<keyword evidence="9" id="KW-1185">Reference proteome</keyword>
<evidence type="ECO:0000256" key="3">
    <source>
        <dbReference type="ARBA" id="ARBA00022475"/>
    </source>
</evidence>
<evidence type="ECO:0000256" key="4">
    <source>
        <dbReference type="ARBA" id="ARBA00022692"/>
    </source>
</evidence>
<evidence type="ECO:0000256" key="1">
    <source>
        <dbReference type="ARBA" id="ARBA00004651"/>
    </source>
</evidence>
<feature type="transmembrane region" description="Helical" evidence="7">
    <location>
        <begin position="206"/>
        <end position="223"/>
    </location>
</feature>
<evidence type="ECO:0000313" key="9">
    <source>
        <dbReference type="Proteomes" id="UP000199370"/>
    </source>
</evidence>
<gene>
    <name evidence="8" type="ORF">SAMN05192554_1036</name>
</gene>
<feature type="transmembrane region" description="Helical" evidence="7">
    <location>
        <begin position="235"/>
        <end position="253"/>
    </location>
</feature>